<protein>
    <recommendedName>
        <fullName evidence="4">DUF1109 domain-containing protein</fullName>
    </recommendedName>
</protein>
<evidence type="ECO:0000256" key="1">
    <source>
        <dbReference type="SAM" id="Phobius"/>
    </source>
</evidence>
<evidence type="ECO:0008006" key="4">
    <source>
        <dbReference type="Google" id="ProtNLM"/>
    </source>
</evidence>
<keyword evidence="1" id="KW-0472">Membrane</keyword>
<name>A0A368ZCP6_9RHOB</name>
<accession>A0A368ZCP6</accession>
<feature type="transmembrane region" description="Helical" evidence="1">
    <location>
        <begin position="25"/>
        <end position="43"/>
    </location>
</feature>
<feature type="transmembrane region" description="Helical" evidence="1">
    <location>
        <begin position="155"/>
        <end position="176"/>
    </location>
</feature>
<reference evidence="2 3" key="1">
    <citation type="submission" date="2018-07" db="EMBL/GenBank/DDBJ databases">
        <title>Genomic Encyclopedia of Type Strains, Phase III (KMG-III): the genomes of soil and plant-associated and newly described type strains.</title>
        <authorList>
            <person name="Whitman W."/>
        </authorList>
    </citation>
    <scope>NUCLEOTIDE SEQUENCE [LARGE SCALE GENOMIC DNA]</scope>
    <source>
        <strain evidence="2 3">CECT 8525</strain>
    </source>
</reference>
<dbReference type="RefSeq" id="WP_114347990.1">
    <property type="nucleotide sequence ID" value="NZ_QPJL01000002.1"/>
</dbReference>
<proteinExistence type="predicted"/>
<keyword evidence="1" id="KW-1133">Transmembrane helix</keyword>
<evidence type="ECO:0000313" key="3">
    <source>
        <dbReference type="Proteomes" id="UP000253345"/>
    </source>
</evidence>
<dbReference type="Pfam" id="PF06532">
    <property type="entry name" value="NrsF"/>
    <property type="match status" value="1"/>
</dbReference>
<sequence>MKTDELITTLAGQPTALPLRSGQQVLALLSAMAAAAALFLAVAGPRDGLSALLMQPLIAAKTLLPVLTSLIALPALVALFYPEGRISHPLRLALPLAVAAGLWGFGFATLPGAARFAQFTPFAIVECVGLILVIAALPLWLALWLAAQAAPTRPMLTGALAGLVAGAGAAAGYSFFCLQDNPLFYVTWYGTAVALTMIAGAWLGARRLRW</sequence>
<feature type="transmembrane region" description="Helical" evidence="1">
    <location>
        <begin position="93"/>
        <end position="113"/>
    </location>
</feature>
<comment type="caution">
    <text evidence="2">The sequence shown here is derived from an EMBL/GenBank/DDBJ whole genome shotgun (WGS) entry which is preliminary data.</text>
</comment>
<dbReference type="OrthoDB" id="7764375at2"/>
<feature type="transmembrane region" description="Helical" evidence="1">
    <location>
        <begin position="63"/>
        <end position="81"/>
    </location>
</feature>
<dbReference type="Proteomes" id="UP000253345">
    <property type="component" value="Unassembled WGS sequence"/>
</dbReference>
<feature type="transmembrane region" description="Helical" evidence="1">
    <location>
        <begin position="119"/>
        <end position="143"/>
    </location>
</feature>
<dbReference type="InterPro" id="IPR009495">
    <property type="entry name" value="NrsF"/>
</dbReference>
<dbReference type="EMBL" id="QPJL01000002">
    <property type="protein sequence ID" value="RCW88264.1"/>
    <property type="molecule type" value="Genomic_DNA"/>
</dbReference>
<keyword evidence="1" id="KW-0812">Transmembrane</keyword>
<feature type="transmembrane region" description="Helical" evidence="1">
    <location>
        <begin position="182"/>
        <end position="205"/>
    </location>
</feature>
<dbReference type="AlphaFoldDB" id="A0A368ZCP6"/>
<keyword evidence="3" id="KW-1185">Reference proteome</keyword>
<organism evidence="2 3">
    <name type="scientific">Paracoccus lutimaris</name>
    <dbReference type="NCBI Taxonomy" id="1490030"/>
    <lineage>
        <taxon>Bacteria</taxon>
        <taxon>Pseudomonadati</taxon>
        <taxon>Pseudomonadota</taxon>
        <taxon>Alphaproteobacteria</taxon>
        <taxon>Rhodobacterales</taxon>
        <taxon>Paracoccaceae</taxon>
        <taxon>Paracoccus</taxon>
    </lineage>
</organism>
<gene>
    <name evidence="2" type="ORF">DFP89_102194</name>
</gene>
<evidence type="ECO:0000313" key="2">
    <source>
        <dbReference type="EMBL" id="RCW88264.1"/>
    </source>
</evidence>